<dbReference type="SUPFAM" id="SSF56349">
    <property type="entry name" value="DNA breaking-rejoining enzymes"/>
    <property type="match status" value="1"/>
</dbReference>
<dbReference type="PANTHER" id="PTHR30629">
    <property type="entry name" value="PROPHAGE INTEGRASE"/>
    <property type="match status" value="1"/>
</dbReference>
<keyword evidence="7" id="KW-1185">Reference proteome</keyword>
<reference evidence="6 7" key="1">
    <citation type="submission" date="2020-08" db="EMBL/GenBank/DDBJ databases">
        <title>Functional genomics of gut bacteria from endangered species of beetles.</title>
        <authorList>
            <person name="Carlos-Shanley C."/>
        </authorList>
    </citation>
    <scope>NUCLEOTIDE SEQUENCE [LARGE SCALE GENOMIC DNA]</scope>
    <source>
        <strain evidence="6 7">S00124</strain>
    </source>
</reference>
<keyword evidence="3 4" id="KW-0238">DNA-binding</keyword>
<comment type="caution">
    <text evidence="6">The sequence shown here is derived from an EMBL/GenBank/DDBJ whole genome shotgun (WGS) entry which is preliminary data.</text>
</comment>
<evidence type="ECO:0000313" key="7">
    <source>
        <dbReference type="Proteomes" id="UP000562492"/>
    </source>
</evidence>
<accession>A0ABR6RID9</accession>
<dbReference type="InterPro" id="IPR044068">
    <property type="entry name" value="CB"/>
</dbReference>
<evidence type="ECO:0000256" key="2">
    <source>
        <dbReference type="ARBA" id="ARBA00022908"/>
    </source>
</evidence>
<dbReference type="InterPro" id="IPR010998">
    <property type="entry name" value="Integrase_recombinase_N"/>
</dbReference>
<name>A0ABR6RID9_9BURK</name>
<gene>
    <name evidence="6" type="ORF">HNP33_003040</name>
</gene>
<comment type="similarity">
    <text evidence="1">Belongs to the 'phage' integrase family.</text>
</comment>
<dbReference type="PROSITE" id="PS51900">
    <property type="entry name" value="CB"/>
    <property type="match status" value="1"/>
</dbReference>
<proteinExistence type="inferred from homology"/>
<evidence type="ECO:0000256" key="1">
    <source>
        <dbReference type="ARBA" id="ARBA00008857"/>
    </source>
</evidence>
<dbReference type="Pfam" id="PF14659">
    <property type="entry name" value="Phage_int_SAM_3"/>
    <property type="match status" value="1"/>
</dbReference>
<protein>
    <recommendedName>
        <fullName evidence="5">Core-binding (CB) domain-containing protein</fullName>
    </recommendedName>
</protein>
<dbReference type="PANTHER" id="PTHR30629:SF2">
    <property type="entry name" value="PROPHAGE INTEGRASE INTS-RELATED"/>
    <property type="match status" value="1"/>
</dbReference>
<dbReference type="Gene3D" id="1.10.150.130">
    <property type="match status" value="1"/>
</dbReference>
<keyword evidence="2" id="KW-0229">DNA integration</keyword>
<dbReference type="EMBL" id="JACHKZ010000021">
    <property type="protein sequence ID" value="MBB6578935.1"/>
    <property type="molecule type" value="Genomic_DNA"/>
</dbReference>
<dbReference type="InterPro" id="IPR011010">
    <property type="entry name" value="DNA_brk_join_enz"/>
</dbReference>
<dbReference type="InterPro" id="IPR004107">
    <property type="entry name" value="Integrase_SAM-like_N"/>
</dbReference>
<evidence type="ECO:0000259" key="5">
    <source>
        <dbReference type="PROSITE" id="PS51900"/>
    </source>
</evidence>
<feature type="domain" description="Core-binding (CB)" evidence="5">
    <location>
        <begin position="34"/>
        <end position="97"/>
    </location>
</feature>
<evidence type="ECO:0000313" key="6">
    <source>
        <dbReference type="EMBL" id="MBB6578935.1"/>
    </source>
</evidence>
<dbReference type="InterPro" id="IPR050808">
    <property type="entry name" value="Phage_Integrase"/>
</dbReference>
<evidence type="ECO:0000256" key="3">
    <source>
        <dbReference type="ARBA" id="ARBA00023125"/>
    </source>
</evidence>
<dbReference type="Proteomes" id="UP000562492">
    <property type="component" value="Unassembled WGS sequence"/>
</dbReference>
<sequence length="97" mass="11136">MARELLLEARKAVLQGISPALEKQRDKLRVRAIKTFGAAMETYLAHTRWADSTRAARMHIIDRDILPVFQNRLLTEIQAEDLRILCNKVKERGAPAR</sequence>
<evidence type="ECO:0000256" key="4">
    <source>
        <dbReference type="PROSITE-ProRule" id="PRU01248"/>
    </source>
</evidence>
<organism evidence="6 7">
    <name type="scientific">Comamonas odontotermitis</name>
    <dbReference type="NCBI Taxonomy" id="379895"/>
    <lineage>
        <taxon>Bacteria</taxon>
        <taxon>Pseudomonadati</taxon>
        <taxon>Pseudomonadota</taxon>
        <taxon>Betaproteobacteria</taxon>
        <taxon>Burkholderiales</taxon>
        <taxon>Comamonadaceae</taxon>
        <taxon>Comamonas</taxon>
    </lineage>
</organism>